<keyword evidence="6" id="KW-0804">Transcription</keyword>
<evidence type="ECO:0000256" key="1">
    <source>
        <dbReference type="ARBA" id="ARBA00004123"/>
    </source>
</evidence>
<evidence type="ECO:0000256" key="6">
    <source>
        <dbReference type="ARBA" id="ARBA00023163"/>
    </source>
</evidence>
<keyword evidence="4" id="KW-0862">Zinc</keyword>
<evidence type="ECO:0000256" key="7">
    <source>
        <dbReference type="ARBA" id="ARBA00023242"/>
    </source>
</evidence>
<accession>A0ABR2WXU7</accession>
<dbReference type="EMBL" id="JASJQH010000166">
    <property type="protein sequence ID" value="KAK9766321.1"/>
    <property type="molecule type" value="Genomic_DNA"/>
</dbReference>
<dbReference type="InterPro" id="IPR003656">
    <property type="entry name" value="Znf_BED"/>
</dbReference>
<reference evidence="9 10" key="1">
    <citation type="submission" date="2023-04" db="EMBL/GenBank/DDBJ databases">
        <title>Genome of Basidiobolus ranarum AG-B5.</title>
        <authorList>
            <person name="Stajich J.E."/>
            <person name="Carter-House D."/>
            <person name="Gryganskyi A."/>
        </authorList>
    </citation>
    <scope>NUCLEOTIDE SEQUENCE [LARGE SCALE GENOMIC DNA]</scope>
    <source>
        <strain evidence="9 10">AG-B5</strain>
    </source>
</reference>
<gene>
    <name evidence="9" type="ORF">K7432_004670</name>
</gene>
<proteinExistence type="predicted"/>
<keyword evidence="3" id="KW-0863">Zinc-finger</keyword>
<evidence type="ECO:0000259" key="8">
    <source>
        <dbReference type="Pfam" id="PF02892"/>
    </source>
</evidence>
<organism evidence="9 10">
    <name type="scientific">Basidiobolus ranarum</name>
    <dbReference type="NCBI Taxonomy" id="34480"/>
    <lineage>
        <taxon>Eukaryota</taxon>
        <taxon>Fungi</taxon>
        <taxon>Fungi incertae sedis</taxon>
        <taxon>Zoopagomycota</taxon>
        <taxon>Entomophthoromycotina</taxon>
        <taxon>Basidiobolomycetes</taxon>
        <taxon>Basidiobolales</taxon>
        <taxon>Basidiobolaceae</taxon>
        <taxon>Basidiobolus</taxon>
    </lineage>
</organism>
<evidence type="ECO:0000313" key="9">
    <source>
        <dbReference type="EMBL" id="KAK9766321.1"/>
    </source>
</evidence>
<comment type="caution">
    <text evidence="9">The sequence shown here is derived from an EMBL/GenBank/DDBJ whole genome shotgun (WGS) entry which is preliminary data.</text>
</comment>
<dbReference type="Pfam" id="PF02892">
    <property type="entry name" value="zf-BED"/>
    <property type="match status" value="1"/>
</dbReference>
<evidence type="ECO:0000256" key="3">
    <source>
        <dbReference type="ARBA" id="ARBA00022771"/>
    </source>
</evidence>
<protein>
    <recommendedName>
        <fullName evidence="8">BED-type domain-containing protein</fullName>
    </recommendedName>
</protein>
<name>A0ABR2WXU7_9FUNG</name>
<dbReference type="InterPro" id="IPR052035">
    <property type="entry name" value="ZnF_BED_domain_contain"/>
</dbReference>
<evidence type="ECO:0000256" key="2">
    <source>
        <dbReference type="ARBA" id="ARBA00022723"/>
    </source>
</evidence>
<dbReference type="Proteomes" id="UP001479436">
    <property type="component" value="Unassembled WGS sequence"/>
</dbReference>
<comment type="subcellular location">
    <subcellularLocation>
        <location evidence="1">Nucleus</location>
    </subcellularLocation>
</comment>
<feature type="domain" description="BED-type" evidence="8">
    <location>
        <begin position="29"/>
        <end position="73"/>
    </location>
</feature>
<dbReference type="PANTHER" id="PTHR46481:SF10">
    <property type="entry name" value="ZINC FINGER BED DOMAIN-CONTAINING PROTEIN 39"/>
    <property type="match status" value="1"/>
</dbReference>
<keyword evidence="7" id="KW-0539">Nucleus</keyword>
<dbReference type="PANTHER" id="PTHR46481">
    <property type="entry name" value="ZINC FINGER BED DOMAIN-CONTAINING PROTEIN 4"/>
    <property type="match status" value="1"/>
</dbReference>
<evidence type="ECO:0000313" key="10">
    <source>
        <dbReference type="Proteomes" id="UP001479436"/>
    </source>
</evidence>
<keyword evidence="2" id="KW-0479">Metal-binding</keyword>
<evidence type="ECO:0000256" key="5">
    <source>
        <dbReference type="ARBA" id="ARBA00023015"/>
    </source>
</evidence>
<sequence>MLLLLPPFYLLPFELSTILLLYLDPLWCSTVWQYFERLEPKTKGSQHRAKCRYCPHEFNGQPARMAKHLQSRCVGCPIEVREALNAQEEYVTPAKKPCLESVLQLNNSGSHPHTPILQQMPHISSLPSTIASAPISMTTPSTTPMSTLHAMASESKPVNISNLHTPTSQHNNMAMNTHSLTHNQFHNQVQSQDNSVNETNLSQDRIEKELVDATIARTFYTTGIPFSVIENPSFMELLHALRPDYTPPSRKELATIFVEQDLWLCKETPANRSNGMINVRR</sequence>
<evidence type="ECO:0000256" key="4">
    <source>
        <dbReference type="ARBA" id="ARBA00022833"/>
    </source>
</evidence>
<keyword evidence="5" id="KW-0805">Transcription regulation</keyword>
<keyword evidence="10" id="KW-1185">Reference proteome</keyword>